<evidence type="ECO:0000313" key="2">
    <source>
        <dbReference type="EMBL" id="GEO43111.1"/>
    </source>
</evidence>
<reference evidence="2 3" key="1">
    <citation type="submission" date="2019-07" db="EMBL/GenBank/DDBJ databases">
        <title>Whole genome shotgun sequence of Skermanella aerolata NBRC 106429.</title>
        <authorList>
            <person name="Hosoyama A."/>
            <person name="Uohara A."/>
            <person name="Ohji S."/>
            <person name="Ichikawa N."/>
        </authorList>
    </citation>
    <scope>NUCLEOTIDE SEQUENCE [LARGE SCALE GENOMIC DNA]</scope>
    <source>
        <strain evidence="2 3">NBRC 106429</strain>
    </source>
</reference>
<keyword evidence="3" id="KW-1185">Reference proteome</keyword>
<accession>A0A512E310</accession>
<feature type="region of interest" description="Disordered" evidence="1">
    <location>
        <begin position="56"/>
        <end position="77"/>
    </location>
</feature>
<dbReference type="AlphaFoldDB" id="A0A512E310"/>
<dbReference type="EMBL" id="BJYZ01000063">
    <property type="protein sequence ID" value="GEO43111.1"/>
    <property type="molecule type" value="Genomic_DNA"/>
</dbReference>
<proteinExistence type="predicted"/>
<organism evidence="2 3">
    <name type="scientific">Skermanella aerolata</name>
    <dbReference type="NCBI Taxonomy" id="393310"/>
    <lineage>
        <taxon>Bacteria</taxon>
        <taxon>Pseudomonadati</taxon>
        <taxon>Pseudomonadota</taxon>
        <taxon>Alphaproteobacteria</taxon>
        <taxon>Rhodospirillales</taxon>
        <taxon>Azospirillaceae</taxon>
        <taxon>Skermanella</taxon>
    </lineage>
</organism>
<gene>
    <name evidence="2" type="ORF">SAE02_72590</name>
</gene>
<dbReference type="Proteomes" id="UP000321523">
    <property type="component" value="Unassembled WGS sequence"/>
</dbReference>
<name>A0A512E310_9PROT</name>
<evidence type="ECO:0000256" key="1">
    <source>
        <dbReference type="SAM" id="MobiDB-lite"/>
    </source>
</evidence>
<protein>
    <submittedName>
        <fullName evidence="2">Uncharacterized protein</fullName>
    </submittedName>
</protein>
<evidence type="ECO:0000313" key="3">
    <source>
        <dbReference type="Proteomes" id="UP000321523"/>
    </source>
</evidence>
<comment type="caution">
    <text evidence="2">The sequence shown here is derived from an EMBL/GenBank/DDBJ whole genome shotgun (WGS) entry which is preliminary data.</text>
</comment>
<sequence length="77" mass="8493">MCGKWARELEGVLQKVRLQTVRRNKNMPDHRALPGAAALEKAAAAEYPNRIKFMSSRQRLSRKLSKGSEASASGPGQ</sequence>